<dbReference type="AlphaFoldDB" id="A0A448XQY2"/>
<organism evidence="2 3">
    <name type="scientific">Protopolystoma xenopodis</name>
    <dbReference type="NCBI Taxonomy" id="117903"/>
    <lineage>
        <taxon>Eukaryota</taxon>
        <taxon>Metazoa</taxon>
        <taxon>Spiralia</taxon>
        <taxon>Lophotrochozoa</taxon>
        <taxon>Platyhelminthes</taxon>
        <taxon>Monogenea</taxon>
        <taxon>Polyopisthocotylea</taxon>
        <taxon>Polystomatidea</taxon>
        <taxon>Polystomatidae</taxon>
        <taxon>Protopolystoma</taxon>
    </lineage>
</organism>
<dbReference type="Proteomes" id="UP000784294">
    <property type="component" value="Unassembled WGS sequence"/>
</dbReference>
<gene>
    <name evidence="2" type="ORF">PXEA_LOCUS36165</name>
</gene>
<keyword evidence="3" id="KW-1185">Reference proteome</keyword>
<dbReference type="PANTHER" id="PTHR47735">
    <property type="entry name" value="POTASSIUM VOLTAGE-GATED CHANNEL SUBFAMILY KQT MEMBER 4"/>
    <property type="match status" value="1"/>
</dbReference>
<feature type="chain" id="PRO_5019207573" description="Secreted protein" evidence="1">
    <location>
        <begin position="21"/>
        <end position="69"/>
    </location>
</feature>
<protein>
    <recommendedName>
        <fullName evidence="4">Secreted protein</fullName>
    </recommendedName>
</protein>
<dbReference type="GO" id="GO:0008076">
    <property type="term" value="C:voltage-gated potassium channel complex"/>
    <property type="evidence" value="ECO:0007669"/>
    <property type="project" value="TreeGrafter"/>
</dbReference>
<keyword evidence="1" id="KW-0732">Signal</keyword>
<reference evidence="2" key="1">
    <citation type="submission" date="2018-11" db="EMBL/GenBank/DDBJ databases">
        <authorList>
            <consortium name="Pathogen Informatics"/>
        </authorList>
    </citation>
    <scope>NUCLEOTIDE SEQUENCE</scope>
</reference>
<comment type="caution">
    <text evidence="2">The sequence shown here is derived from an EMBL/GenBank/DDBJ whole genome shotgun (WGS) entry which is preliminary data.</text>
</comment>
<dbReference type="InterPro" id="IPR003937">
    <property type="entry name" value="K_chnl_volt-dep_KCNQ"/>
</dbReference>
<name>A0A448XQY2_9PLAT</name>
<sequence length="69" mass="8308">MHELVMLFWFFTEYCMRIWSAGCRSRYQTWQGRLRFARKPLCLVDSYSQKRFGQSSMYVVPCTVGCLNH</sequence>
<dbReference type="OrthoDB" id="8879391at2759"/>
<evidence type="ECO:0000256" key="1">
    <source>
        <dbReference type="SAM" id="SignalP"/>
    </source>
</evidence>
<dbReference type="GO" id="GO:0005249">
    <property type="term" value="F:voltage-gated potassium channel activity"/>
    <property type="evidence" value="ECO:0007669"/>
    <property type="project" value="InterPro"/>
</dbReference>
<dbReference type="PANTHER" id="PTHR47735:SF9">
    <property type="entry name" value="POTASSIUM VOLTAGE-GATED CHANNEL SUBFAMILY KQT MEMBER 4-LIKE ISOFORM X1"/>
    <property type="match status" value="1"/>
</dbReference>
<evidence type="ECO:0008006" key="4">
    <source>
        <dbReference type="Google" id="ProtNLM"/>
    </source>
</evidence>
<dbReference type="EMBL" id="CAAALY010276144">
    <property type="protein sequence ID" value="VEL42725.1"/>
    <property type="molecule type" value="Genomic_DNA"/>
</dbReference>
<evidence type="ECO:0000313" key="2">
    <source>
        <dbReference type="EMBL" id="VEL42725.1"/>
    </source>
</evidence>
<proteinExistence type="predicted"/>
<accession>A0A448XQY2</accession>
<evidence type="ECO:0000313" key="3">
    <source>
        <dbReference type="Proteomes" id="UP000784294"/>
    </source>
</evidence>
<dbReference type="PRINTS" id="PR01459">
    <property type="entry name" value="KCNQCHANNEL"/>
</dbReference>
<feature type="signal peptide" evidence="1">
    <location>
        <begin position="1"/>
        <end position="20"/>
    </location>
</feature>